<dbReference type="GO" id="GO:0016491">
    <property type="term" value="F:oxidoreductase activity"/>
    <property type="evidence" value="ECO:0007669"/>
    <property type="project" value="UniProtKB-KW"/>
</dbReference>
<dbReference type="Pfam" id="PF00106">
    <property type="entry name" value="adh_short"/>
    <property type="match status" value="1"/>
</dbReference>
<sequence length="307" mass="32770">MAMTWTTNDIPDLSGRLAIITGATGGLGLETAIVLAGKGAEVVLAARNPDKGAEAERLIRSRHPNAAVRFELLDLASLASVQAFAERYLATGRPIDILIDNAGVMALPTRQTTVDGFEMQFGTNYLSHFALVGRLLPLLIGAKARVVQLSSVAHRSGHIRLGDLNYQTHYSPWPVYQQSKLAMLMFALELQRRNDANGWGLTSVAAHPGFARTDLIANGHAGKPGLFARGARLLEAVLSHSAADGALPILMAATLPDPTPGGYYGPTGFQEMKGPPGVAVIKRQARDADVAKRLWTESERLTGVAYG</sequence>
<dbReference type="KEGG" id="bvc:CEP68_13275"/>
<evidence type="ECO:0000256" key="1">
    <source>
        <dbReference type="ARBA" id="ARBA00006484"/>
    </source>
</evidence>
<dbReference type="AlphaFoldDB" id="A0A1Z3UAT0"/>
<dbReference type="PRINTS" id="PR00081">
    <property type="entry name" value="GDHRDH"/>
</dbReference>
<dbReference type="NCBIfam" id="NF004846">
    <property type="entry name" value="PRK06197.1"/>
    <property type="match status" value="1"/>
</dbReference>
<dbReference type="SUPFAM" id="SSF51735">
    <property type="entry name" value="NAD(P)-binding Rossmann-fold domains"/>
    <property type="match status" value="1"/>
</dbReference>
<evidence type="ECO:0000313" key="4">
    <source>
        <dbReference type="Proteomes" id="UP000197050"/>
    </source>
</evidence>
<protein>
    <submittedName>
        <fullName evidence="3">Short chain dehydrogenase</fullName>
    </submittedName>
</protein>
<accession>A0A1Z3UAT0</accession>
<dbReference type="NCBIfam" id="NF004513">
    <property type="entry name" value="PRK05854.1"/>
    <property type="match status" value="1"/>
</dbReference>
<dbReference type="EMBL" id="CP022048">
    <property type="protein sequence ID" value="ASE40377.1"/>
    <property type="molecule type" value="Genomic_DNA"/>
</dbReference>
<evidence type="ECO:0000256" key="2">
    <source>
        <dbReference type="ARBA" id="ARBA00023002"/>
    </source>
</evidence>
<proteinExistence type="inferred from homology"/>
<dbReference type="CDD" id="cd05327">
    <property type="entry name" value="retinol-DH_like_SDR_c_like"/>
    <property type="match status" value="1"/>
</dbReference>
<dbReference type="PANTHER" id="PTHR24320">
    <property type="entry name" value="RETINOL DEHYDROGENASE"/>
    <property type="match status" value="1"/>
</dbReference>
<reference evidence="4" key="1">
    <citation type="submission" date="2017-06" db="EMBL/GenBank/DDBJ databases">
        <title>FDA dAtabase for Regulatory Grade micrObial Sequences (FDA-ARGOS): Supporting development and validation of Infectious Disease Dx tests.</title>
        <authorList>
            <person name="Minogue T."/>
            <person name="Wolcott M."/>
            <person name="Wasieloski L."/>
            <person name="Aguilar W."/>
            <person name="Moore D."/>
            <person name="Tallon L."/>
            <person name="Sadzewicz L."/>
            <person name="Sengamalay N."/>
            <person name="Ott S."/>
            <person name="Godinez A."/>
            <person name="Nagaraj S."/>
            <person name="Nadendla S."/>
            <person name="Geyer C."/>
            <person name="Sichtig H."/>
        </authorList>
    </citation>
    <scope>NUCLEOTIDE SEQUENCE [LARGE SCALE GENOMIC DNA]</scope>
    <source>
        <strain evidence="4">FDAARGOS_289</strain>
    </source>
</reference>
<dbReference type="Proteomes" id="UP000197050">
    <property type="component" value="Chromosome"/>
</dbReference>
<comment type="similarity">
    <text evidence="1">Belongs to the short-chain dehydrogenases/reductases (SDR) family.</text>
</comment>
<gene>
    <name evidence="3" type="ORF">CEP68_13275</name>
</gene>
<keyword evidence="2" id="KW-0560">Oxidoreductase</keyword>
<organism evidence="3 4">
    <name type="scientific">Brevundimonas vesicularis</name>
    <name type="common">Pseudomonas vesicularis</name>
    <dbReference type="NCBI Taxonomy" id="41276"/>
    <lineage>
        <taxon>Bacteria</taxon>
        <taxon>Pseudomonadati</taxon>
        <taxon>Pseudomonadota</taxon>
        <taxon>Alphaproteobacteria</taxon>
        <taxon>Caulobacterales</taxon>
        <taxon>Caulobacteraceae</taxon>
        <taxon>Brevundimonas</taxon>
    </lineage>
</organism>
<dbReference type="PANTHER" id="PTHR24320:SF148">
    <property type="entry name" value="NAD(P)-BINDING ROSSMANN-FOLD SUPERFAMILY PROTEIN"/>
    <property type="match status" value="1"/>
</dbReference>
<name>A0A1Z3UAT0_BREVE</name>
<dbReference type="InterPro" id="IPR036291">
    <property type="entry name" value="NAD(P)-bd_dom_sf"/>
</dbReference>
<dbReference type="InterPro" id="IPR002347">
    <property type="entry name" value="SDR_fam"/>
</dbReference>
<evidence type="ECO:0000313" key="3">
    <source>
        <dbReference type="EMBL" id="ASE40377.1"/>
    </source>
</evidence>
<dbReference type="Gene3D" id="3.40.50.720">
    <property type="entry name" value="NAD(P)-binding Rossmann-like Domain"/>
    <property type="match status" value="1"/>
</dbReference>